<feature type="domain" description="SIS" evidence="5">
    <location>
        <begin position="117"/>
        <end position="257"/>
    </location>
</feature>
<proteinExistence type="predicted"/>
<dbReference type="InterPro" id="IPR036388">
    <property type="entry name" value="WH-like_DNA-bd_sf"/>
</dbReference>
<dbReference type="Pfam" id="PF01380">
    <property type="entry name" value="SIS"/>
    <property type="match status" value="1"/>
</dbReference>
<dbReference type="PANTHER" id="PTHR30514:SF1">
    <property type="entry name" value="HTH-TYPE TRANSCRIPTIONAL REGULATOR HEXR-RELATED"/>
    <property type="match status" value="1"/>
</dbReference>
<feature type="domain" description="HTH rpiR-type" evidence="4">
    <location>
        <begin position="1"/>
        <end position="77"/>
    </location>
</feature>
<comment type="caution">
    <text evidence="6">The sequence shown here is derived from an EMBL/GenBank/DDBJ whole genome shotgun (WGS) entry which is preliminary data.</text>
</comment>
<keyword evidence="3" id="KW-0804">Transcription</keyword>
<dbReference type="InterPro" id="IPR001347">
    <property type="entry name" value="SIS_dom"/>
</dbReference>
<evidence type="ECO:0000256" key="1">
    <source>
        <dbReference type="ARBA" id="ARBA00023015"/>
    </source>
</evidence>
<organism evidence="6 7">
    <name type="scientific">Motilimonas cestriensis</name>
    <dbReference type="NCBI Taxonomy" id="2742685"/>
    <lineage>
        <taxon>Bacteria</taxon>
        <taxon>Pseudomonadati</taxon>
        <taxon>Pseudomonadota</taxon>
        <taxon>Gammaproteobacteria</taxon>
        <taxon>Alteromonadales</taxon>
        <taxon>Alteromonadales genera incertae sedis</taxon>
        <taxon>Motilimonas</taxon>
    </lineage>
</organism>
<evidence type="ECO:0000256" key="3">
    <source>
        <dbReference type="ARBA" id="ARBA00023163"/>
    </source>
</evidence>
<protein>
    <submittedName>
        <fullName evidence="6">MurR/RpiR family transcriptional regulator</fullName>
    </submittedName>
</protein>
<evidence type="ECO:0000259" key="5">
    <source>
        <dbReference type="PROSITE" id="PS51464"/>
    </source>
</evidence>
<gene>
    <name evidence="6" type="ORF">K6Y31_00625</name>
</gene>
<accession>A0ABS8W4V7</accession>
<name>A0ABS8W4V7_9GAMM</name>
<dbReference type="InterPro" id="IPR046348">
    <property type="entry name" value="SIS_dom_sf"/>
</dbReference>
<evidence type="ECO:0000256" key="2">
    <source>
        <dbReference type="ARBA" id="ARBA00023125"/>
    </source>
</evidence>
<dbReference type="Proteomes" id="UP001201273">
    <property type="component" value="Unassembled WGS sequence"/>
</dbReference>
<keyword evidence="7" id="KW-1185">Reference proteome</keyword>
<dbReference type="SUPFAM" id="SSF53697">
    <property type="entry name" value="SIS domain"/>
    <property type="match status" value="1"/>
</dbReference>
<dbReference type="InterPro" id="IPR009057">
    <property type="entry name" value="Homeodomain-like_sf"/>
</dbReference>
<dbReference type="Gene3D" id="3.40.50.10490">
    <property type="entry name" value="Glucose-6-phosphate isomerase like protein, domain 1"/>
    <property type="match status" value="1"/>
</dbReference>
<dbReference type="InterPro" id="IPR047640">
    <property type="entry name" value="RpiR-like"/>
</dbReference>
<dbReference type="Pfam" id="PF01418">
    <property type="entry name" value="HTH_6"/>
    <property type="match status" value="1"/>
</dbReference>
<dbReference type="CDD" id="cd05013">
    <property type="entry name" value="SIS_RpiR"/>
    <property type="match status" value="1"/>
</dbReference>
<keyword evidence="1" id="KW-0805">Transcription regulation</keyword>
<dbReference type="PROSITE" id="PS51071">
    <property type="entry name" value="HTH_RPIR"/>
    <property type="match status" value="1"/>
</dbReference>
<evidence type="ECO:0000313" key="6">
    <source>
        <dbReference type="EMBL" id="MCE2593325.1"/>
    </source>
</evidence>
<keyword evidence="2" id="KW-0238">DNA-binding</keyword>
<reference evidence="6 7" key="1">
    <citation type="journal article" date="2022" name="Environ. Microbiol. Rep.">
        <title>Eco-phylogenetic analyses reveal divergent evolution of vitamin B12 metabolism in the marine bacterial family 'Psychromonadaceae'.</title>
        <authorList>
            <person name="Jin X."/>
            <person name="Yang Y."/>
            <person name="Cao H."/>
            <person name="Gao B."/>
            <person name="Zhao Z."/>
        </authorList>
    </citation>
    <scope>NUCLEOTIDE SEQUENCE [LARGE SCALE GENOMIC DNA]</scope>
    <source>
        <strain evidence="6 7">MKS20</strain>
    </source>
</reference>
<evidence type="ECO:0000313" key="7">
    <source>
        <dbReference type="Proteomes" id="UP001201273"/>
    </source>
</evidence>
<dbReference type="SUPFAM" id="SSF46689">
    <property type="entry name" value="Homeodomain-like"/>
    <property type="match status" value="1"/>
</dbReference>
<dbReference type="InterPro" id="IPR035472">
    <property type="entry name" value="RpiR-like_SIS"/>
</dbReference>
<dbReference type="PANTHER" id="PTHR30514">
    <property type="entry name" value="GLUCOKINASE"/>
    <property type="match status" value="1"/>
</dbReference>
<dbReference type="InterPro" id="IPR000281">
    <property type="entry name" value="HTH_RpiR"/>
</dbReference>
<dbReference type="EMBL" id="JAIMJA010000001">
    <property type="protein sequence ID" value="MCE2593325.1"/>
    <property type="molecule type" value="Genomic_DNA"/>
</dbReference>
<evidence type="ECO:0000259" key="4">
    <source>
        <dbReference type="PROSITE" id="PS51071"/>
    </source>
</evidence>
<sequence>MDIVTIIGEHFGQLRDAEKKVAQFILADLTFAANASISELAKGAQVSEASITRFAKAVHCRNVRDLKLKIAQSLALGQRFISDLNVEPTGISGIYDGIKAALDLNSQLITQELIDSATSLLSRARQIFIFGVGGGSTMLAQELQYRLFRLGYAATAYSDPMLMRMASATMDSSDAVVCLSIGGFSPDVLAAANIAKQLQVKVIGITKADTPLAEAIDVLLPIQSHETDFIFKPTASRFVMMAAMDVLVTELALKHKRKSRDKLRKMKQVLEQHRGGVDRQPLGD</sequence>
<dbReference type="Gene3D" id="1.10.10.10">
    <property type="entry name" value="Winged helix-like DNA-binding domain superfamily/Winged helix DNA-binding domain"/>
    <property type="match status" value="1"/>
</dbReference>
<dbReference type="PROSITE" id="PS51464">
    <property type="entry name" value="SIS"/>
    <property type="match status" value="1"/>
</dbReference>